<dbReference type="GO" id="GO:0046872">
    <property type="term" value="F:metal ion binding"/>
    <property type="evidence" value="ECO:0007669"/>
    <property type="project" value="UniProtKB-KW"/>
</dbReference>
<gene>
    <name evidence="5" type="ORF">BJF95_01000</name>
</gene>
<dbReference type="PANTHER" id="PTHR12151:SF25">
    <property type="entry name" value="LINALOOL DEHYDRATASE_ISOMERASE DOMAIN-CONTAINING PROTEIN"/>
    <property type="match status" value="1"/>
</dbReference>
<feature type="binding site" evidence="2">
    <location>
        <position position="71"/>
    </location>
    <ligand>
        <name>Cu cation</name>
        <dbReference type="ChEBI" id="CHEBI:23378"/>
    </ligand>
</feature>
<evidence type="ECO:0000256" key="2">
    <source>
        <dbReference type="PIRSR" id="PIRSR603782-1"/>
    </source>
</evidence>
<keyword evidence="6" id="KW-1185">Reference proteome</keyword>
<dbReference type="EMBL" id="MKIM01000031">
    <property type="protein sequence ID" value="OLP42734.1"/>
    <property type="molecule type" value="Genomic_DNA"/>
</dbReference>
<comment type="caution">
    <text evidence="5">The sequence shown here is derived from an EMBL/GenBank/DDBJ whole genome shotgun (WGS) entry which is preliminary data.</text>
</comment>
<feature type="binding site" evidence="2">
    <location>
        <position position="75"/>
    </location>
    <ligand>
        <name>Cu cation</name>
        <dbReference type="ChEBI" id="CHEBI:23378"/>
    </ligand>
</feature>
<keyword evidence="2" id="KW-0479">Metal-binding</keyword>
<evidence type="ECO:0000313" key="5">
    <source>
        <dbReference type="EMBL" id="OLP42734.1"/>
    </source>
</evidence>
<evidence type="ECO:0000256" key="3">
    <source>
        <dbReference type="PIRSR" id="PIRSR603782-2"/>
    </source>
</evidence>
<dbReference type="OrthoDB" id="9790194at2"/>
<dbReference type="SUPFAM" id="SSF52833">
    <property type="entry name" value="Thioredoxin-like"/>
    <property type="match status" value="1"/>
</dbReference>
<sequence>MTRNPKVIAALAIAGVFVSALIGIIIWVAADSPRPGPFNARFQLVNDRGEAVDQSIFKGSPALVYFGYTHCPEVCPTTLFEMADWMKTLGPDGKPLKAYFFSIDPERDTPDIMHQYVSAISDRITGITGDPAEMKKVIDGWMIYAAKLPSEDGNYHMSHTISLLLIGPDGRLKDMIPYQTEKDQALATIRDALLKQS</sequence>
<dbReference type="PANTHER" id="PTHR12151">
    <property type="entry name" value="ELECTRON TRANSPORT PROTIN SCO1/SENC FAMILY MEMBER"/>
    <property type="match status" value="1"/>
</dbReference>
<dbReference type="RefSeq" id="WP_075641429.1">
    <property type="nucleotide sequence ID" value="NZ_MKIM01000031.1"/>
</dbReference>
<keyword evidence="3" id="KW-1015">Disulfide bond</keyword>
<keyword evidence="4" id="KW-1133">Transmembrane helix</keyword>
<name>A0A1Q8ZLT4_9HYPH</name>
<evidence type="ECO:0000256" key="4">
    <source>
        <dbReference type="SAM" id="Phobius"/>
    </source>
</evidence>
<accession>A0A1Q8ZLT4</accession>
<keyword evidence="2" id="KW-0186">Copper</keyword>
<dbReference type="CDD" id="cd02968">
    <property type="entry name" value="SCO"/>
    <property type="match status" value="1"/>
</dbReference>
<dbReference type="Proteomes" id="UP000186894">
    <property type="component" value="Unassembled WGS sequence"/>
</dbReference>
<reference evidence="5 6" key="1">
    <citation type="submission" date="2016-09" db="EMBL/GenBank/DDBJ databases">
        <title>Rhizobium oryziradicis sp. nov., isolated from the root of rice.</title>
        <authorList>
            <person name="Zhao J."/>
            <person name="Zhang X."/>
        </authorList>
    </citation>
    <scope>NUCLEOTIDE SEQUENCE [LARGE SCALE GENOMIC DNA]</scope>
    <source>
        <strain evidence="5 6">N19</strain>
    </source>
</reference>
<dbReference type="InterPro" id="IPR036249">
    <property type="entry name" value="Thioredoxin-like_sf"/>
</dbReference>
<dbReference type="InterPro" id="IPR003782">
    <property type="entry name" value="SCO1/SenC"/>
</dbReference>
<dbReference type="STRING" id="1867956.BJF95_01000"/>
<feature type="disulfide bond" description="Redox-active" evidence="3">
    <location>
        <begin position="71"/>
        <end position="75"/>
    </location>
</feature>
<proteinExistence type="inferred from homology"/>
<dbReference type="AlphaFoldDB" id="A0A1Q8ZLT4"/>
<evidence type="ECO:0000256" key="1">
    <source>
        <dbReference type="ARBA" id="ARBA00010996"/>
    </source>
</evidence>
<comment type="similarity">
    <text evidence="1">Belongs to the SCO1/2 family.</text>
</comment>
<evidence type="ECO:0000313" key="6">
    <source>
        <dbReference type="Proteomes" id="UP000186894"/>
    </source>
</evidence>
<dbReference type="Gene3D" id="3.40.30.10">
    <property type="entry name" value="Glutaredoxin"/>
    <property type="match status" value="1"/>
</dbReference>
<keyword evidence="4" id="KW-0812">Transmembrane</keyword>
<keyword evidence="4" id="KW-0472">Membrane</keyword>
<feature type="transmembrane region" description="Helical" evidence="4">
    <location>
        <begin position="7"/>
        <end position="30"/>
    </location>
</feature>
<dbReference type="Pfam" id="PF02630">
    <property type="entry name" value="SCO1-SenC"/>
    <property type="match status" value="1"/>
</dbReference>
<feature type="binding site" evidence="2">
    <location>
        <position position="159"/>
    </location>
    <ligand>
        <name>Cu cation</name>
        <dbReference type="ChEBI" id="CHEBI:23378"/>
    </ligand>
</feature>
<protein>
    <submittedName>
        <fullName evidence="5">Electron transporter</fullName>
    </submittedName>
</protein>
<organism evidence="5 6">
    <name type="scientific">Rhizobium oryziradicis</name>
    <dbReference type="NCBI Taxonomy" id="1867956"/>
    <lineage>
        <taxon>Bacteria</taxon>
        <taxon>Pseudomonadati</taxon>
        <taxon>Pseudomonadota</taxon>
        <taxon>Alphaproteobacteria</taxon>
        <taxon>Hyphomicrobiales</taxon>
        <taxon>Rhizobiaceae</taxon>
        <taxon>Rhizobium/Agrobacterium group</taxon>
        <taxon>Rhizobium</taxon>
    </lineage>
</organism>